<dbReference type="InterPro" id="IPR008271">
    <property type="entry name" value="Ser/Thr_kinase_AS"/>
</dbReference>
<keyword evidence="2" id="KW-0723">Serine/threonine-protein kinase</keyword>
<comment type="caution">
    <text evidence="10">The sequence shown here is derived from an EMBL/GenBank/DDBJ whole genome shotgun (WGS) entry which is preliminary data.</text>
</comment>
<evidence type="ECO:0000256" key="6">
    <source>
        <dbReference type="ARBA" id="ARBA00022840"/>
    </source>
</evidence>
<evidence type="ECO:0000256" key="1">
    <source>
        <dbReference type="ARBA" id="ARBA00006529"/>
    </source>
</evidence>
<organism evidence="10 11">
    <name type="scientific">Hypsibius exemplaris</name>
    <name type="common">Freshwater tardigrade</name>
    <dbReference type="NCBI Taxonomy" id="2072580"/>
    <lineage>
        <taxon>Eukaryota</taxon>
        <taxon>Metazoa</taxon>
        <taxon>Ecdysozoa</taxon>
        <taxon>Tardigrada</taxon>
        <taxon>Eutardigrada</taxon>
        <taxon>Parachela</taxon>
        <taxon>Hypsibioidea</taxon>
        <taxon>Hypsibiidae</taxon>
        <taxon>Hypsibius</taxon>
    </lineage>
</organism>
<feature type="compositionally biased region" description="Acidic residues" evidence="8">
    <location>
        <begin position="1166"/>
        <end position="1175"/>
    </location>
</feature>
<dbReference type="Pfam" id="PF00069">
    <property type="entry name" value="Pkinase"/>
    <property type="match status" value="1"/>
</dbReference>
<dbReference type="PROSITE" id="PS00107">
    <property type="entry name" value="PROTEIN_KINASE_ATP"/>
    <property type="match status" value="1"/>
</dbReference>
<dbReference type="PROSITE" id="PS00108">
    <property type="entry name" value="PROTEIN_KINASE_ST"/>
    <property type="match status" value="1"/>
</dbReference>
<feature type="compositionally biased region" description="Basic residues" evidence="8">
    <location>
        <begin position="152"/>
        <end position="164"/>
    </location>
</feature>
<accession>A0A1W0WNF8</accession>
<dbReference type="EMBL" id="MTYJ01000071">
    <property type="protein sequence ID" value="OQV16663.1"/>
    <property type="molecule type" value="Genomic_DNA"/>
</dbReference>
<dbReference type="GO" id="GO:0005524">
    <property type="term" value="F:ATP binding"/>
    <property type="evidence" value="ECO:0007669"/>
    <property type="project" value="UniProtKB-UniRule"/>
</dbReference>
<feature type="compositionally biased region" description="Polar residues" evidence="8">
    <location>
        <begin position="1151"/>
        <end position="1162"/>
    </location>
</feature>
<sequence length="1496" mass="169379">MSQSGPSSDSDCSDEYSHRPILSAAEKHRAGSATPQQQQTPSPAKLPWEQQHQESQDSQVDEVLRKFESKLGGRRSSGKNFRAACQQGAKNHVREIRKQNRSSGQSSMLTSPESNHPENPFTFQSHAHHTPGTASSGNLAHVGSKPIVPPHHATRNRKTKKRNKDRSYDRDLKLLGADHDRGHAVAVPDNGGFKPAYEVETSNRFLSLASRPVEKFEVDEPKDQDRDFRLRRQSLSRSASRWPNCPKERVKFFEYFSVLIELGSKAKRKKEDHMRRTVANPTPDAWRNELHDVLWLELQGWMRNATMDVQDHYLMTEREKIDDILAHILAFRIDEAPSGGGGCYPCNSDGFAEIDMEYLSSLHSAYKQVSRVLQQLDLLEHLYPCTKKIGLSHALYDRAQFQDKVKALIMWSNFYIQLSYRLQAVAGIISGRKCNEIFPQLHTQVSQEFNDRFEGLDVDVVDGVGAVTLEVDSARSGFSSRQSSLHDLTQMDEEELDQTHHTGTAIQAAVRTYLEKSMRKRGLEKTITQIKNLIFPTLRHIIENLSQPVASAHLNRQCSSPDGRFDVDIVKLWADLHRDANLPCLDRVFAYMLRLPIQTLREGITLRLEQRPENDPDLASLNQLIHECKDTLILAIKIKADYIEMGLSIQHHEVMLADIKILDELMKKLLELYLEYLQQWILMLQKESKASRTQKTILEDEWKTMMMLCGGIDDAELEMPKVFCAIVQGLLTGIGSLLDSGLDDFISSLYHGEDGMNAVAINGHNSPSMRDMLRQFFRDCKSVFVEAKERCFKLLEFTKLLHKDLEIAAVYEVNVSWDSFLGMLADSNHYEVEVAATTEKDSKFRFFVSAISAGNSSGISFLLNATMGGRDQDAEWDGYLLIVPANPHKWTGRTFKIDAGAVTAIRHSHVELEVGHVMVVVLKNSLLAMQAKQFEKRLPKDAVKVFNGQTTCHQVISQDLEAIKEESLELGKKVCAVILRVQDEIGVDQFPDIDQNDRNMLIKSSRELLIQSYNFCIEYHRELARLAFDDEHALAQQLFFLARQWMEFVVTKCERGHGVRTRWSTPGLDYLTVAVRPNYTRYLTEDEFQAFKTQIDACVTHVIGDQPPPGMKTPAESPNTPFYLSPPQSTLQFHRSSLSFTDGYHLGIPSRLSSKSDTNTTFSTESSDEGEESDSYEPRHRVEEATAKLELKLAQKQMERKAVGRVVPTESMKNLNHLKARKVDFKWRLCGKLGSGRHADVFKVMNLDTGGLLAAKKFQVSQATFTDRINKLATEIEWLAGLKHQNVVQYFGVEIHRDELVLFMEYCDGGTLSDVARQGLDIMMVRVYTKQLLLGVAYLHENGICHLDIKGQNVFLTSAGQIKIGDFSEMVKLGETNSTGTNEIREQTGTPRYMSPEMIRGGEGSKIGRATDIWSLGCVVVEMVTGKTPKFDREDNDYAIMFHVGGGGRPKIPDNLNTDCRDFLDHCFEKEADARWKADKLLNHAFVTVNIGDIEI</sequence>
<dbReference type="Gene3D" id="1.10.510.10">
    <property type="entry name" value="Transferase(Phosphotransferase) domain 1"/>
    <property type="match status" value="1"/>
</dbReference>
<evidence type="ECO:0000313" key="10">
    <source>
        <dbReference type="EMBL" id="OQV16663.1"/>
    </source>
</evidence>
<reference evidence="11" key="1">
    <citation type="submission" date="2017-01" db="EMBL/GenBank/DDBJ databases">
        <title>Comparative genomics of anhydrobiosis in the tardigrade Hypsibius dujardini.</title>
        <authorList>
            <person name="Yoshida Y."/>
            <person name="Koutsovoulos G."/>
            <person name="Laetsch D."/>
            <person name="Stevens L."/>
            <person name="Kumar S."/>
            <person name="Horikawa D."/>
            <person name="Ishino K."/>
            <person name="Komine S."/>
            <person name="Tomita M."/>
            <person name="Blaxter M."/>
            <person name="Arakawa K."/>
        </authorList>
    </citation>
    <scope>NUCLEOTIDE SEQUENCE [LARGE SCALE GENOMIC DNA]</scope>
    <source>
        <strain evidence="11">Z151</strain>
    </source>
</reference>
<evidence type="ECO:0000256" key="3">
    <source>
        <dbReference type="ARBA" id="ARBA00022679"/>
    </source>
</evidence>
<protein>
    <submittedName>
        <fullName evidence="10">Mitogen-activated protein kinase kinase kinase 4</fullName>
    </submittedName>
</protein>
<dbReference type="Pfam" id="PF19431">
    <property type="entry name" value="MEKK4_N"/>
    <property type="match status" value="1"/>
</dbReference>
<dbReference type="GO" id="GO:0000165">
    <property type="term" value="P:MAPK cascade"/>
    <property type="evidence" value="ECO:0007669"/>
    <property type="project" value="InterPro"/>
</dbReference>
<dbReference type="SMART" id="SM00220">
    <property type="entry name" value="S_TKc"/>
    <property type="match status" value="1"/>
</dbReference>
<comment type="similarity">
    <text evidence="1">Belongs to the protein kinase superfamily. STE Ser/Thr protein kinase family. MAP kinase kinase kinase subfamily.</text>
</comment>
<dbReference type="InterPro" id="IPR000719">
    <property type="entry name" value="Prot_kinase_dom"/>
</dbReference>
<dbReference type="InterPro" id="IPR017441">
    <property type="entry name" value="Protein_kinase_ATP_BS"/>
</dbReference>
<gene>
    <name evidence="10" type="ORF">BV898_09175</name>
</gene>
<keyword evidence="11" id="KW-1185">Reference proteome</keyword>
<feature type="region of interest" description="Disordered" evidence="8">
    <location>
        <begin position="1150"/>
        <end position="1180"/>
    </location>
</feature>
<dbReference type="GO" id="GO:0004674">
    <property type="term" value="F:protein serine/threonine kinase activity"/>
    <property type="evidence" value="ECO:0007669"/>
    <property type="project" value="UniProtKB-KW"/>
</dbReference>
<dbReference type="InterPro" id="IPR050538">
    <property type="entry name" value="MAP_kinase_kinase_kinase"/>
</dbReference>
<evidence type="ECO:0000313" key="11">
    <source>
        <dbReference type="Proteomes" id="UP000192578"/>
    </source>
</evidence>
<feature type="region of interest" description="Disordered" evidence="8">
    <location>
        <begin position="1"/>
        <end position="170"/>
    </location>
</feature>
<keyword evidence="4 7" id="KW-0547">Nucleotide-binding</keyword>
<feature type="compositionally biased region" description="Low complexity" evidence="8">
    <location>
        <begin position="1"/>
        <end position="10"/>
    </location>
</feature>
<dbReference type="SUPFAM" id="SSF56112">
    <property type="entry name" value="Protein kinase-like (PK-like)"/>
    <property type="match status" value="1"/>
</dbReference>
<feature type="binding site" evidence="7">
    <location>
        <position position="1257"/>
    </location>
    <ligand>
        <name>ATP</name>
        <dbReference type="ChEBI" id="CHEBI:30616"/>
    </ligand>
</feature>
<dbReference type="PANTHER" id="PTHR48016">
    <property type="entry name" value="MAP KINASE KINASE KINASE SSK2-RELATED-RELATED"/>
    <property type="match status" value="1"/>
</dbReference>
<evidence type="ECO:0000256" key="7">
    <source>
        <dbReference type="PROSITE-ProRule" id="PRU10141"/>
    </source>
</evidence>
<dbReference type="OrthoDB" id="1043025at2759"/>
<dbReference type="InterPro" id="IPR045801">
    <property type="entry name" value="MEKK4_N"/>
</dbReference>
<keyword evidence="6 7" id="KW-0067">ATP-binding</keyword>
<keyword evidence="5 10" id="KW-0418">Kinase</keyword>
<keyword evidence="3" id="KW-0808">Transferase</keyword>
<feature type="compositionally biased region" description="Polar residues" evidence="8">
    <location>
        <begin position="101"/>
        <end position="114"/>
    </location>
</feature>
<dbReference type="InterPro" id="IPR011009">
    <property type="entry name" value="Kinase-like_dom_sf"/>
</dbReference>
<feature type="compositionally biased region" description="Basic and acidic residues" evidence="8">
    <location>
        <begin position="62"/>
        <end position="71"/>
    </location>
</feature>
<feature type="compositionally biased region" description="Low complexity" evidence="8">
    <location>
        <begin position="32"/>
        <end position="43"/>
    </location>
</feature>
<evidence type="ECO:0000256" key="8">
    <source>
        <dbReference type="SAM" id="MobiDB-lite"/>
    </source>
</evidence>
<dbReference type="PROSITE" id="PS50011">
    <property type="entry name" value="PROTEIN_KINASE_DOM"/>
    <property type="match status" value="1"/>
</dbReference>
<evidence type="ECO:0000256" key="2">
    <source>
        <dbReference type="ARBA" id="ARBA00022527"/>
    </source>
</evidence>
<feature type="domain" description="Protein kinase" evidence="9">
    <location>
        <begin position="1227"/>
        <end position="1487"/>
    </location>
</feature>
<dbReference type="PANTHER" id="PTHR48016:SF32">
    <property type="entry name" value="MITOGEN-ACTIVATED PROTEIN KINASE KINASE KINASE 4"/>
    <property type="match status" value="1"/>
</dbReference>
<evidence type="ECO:0000256" key="4">
    <source>
        <dbReference type="ARBA" id="ARBA00022741"/>
    </source>
</evidence>
<evidence type="ECO:0000259" key="9">
    <source>
        <dbReference type="PROSITE" id="PS50011"/>
    </source>
</evidence>
<evidence type="ECO:0000256" key="5">
    <source>
        <dbReference type="ARBA" id="ARBA00022777"/>
    </source>
</evidence>
<proteinExistence type="inferred from homology"/>
<dbReference type="Proteomes" id="UP000192578">
    <property type="component" value="Unassembled WGS sequence"/>
</dbReference>
<name>A0A1W0WNF8_HYPEX</name>